<feature type="signal peptide" evidence="7">
    <location>
        <begin position="1"/>
        <end position="18"/>
    </location>
</feature>
<comment type="similarity">
    <text evidence="2 6">Belongs to the FKBP-type PPIase family.</text>
</comment>
<evidence type="ECO:0000313" key="9">
    <source>
        <dbReference type="EMBL" id="NJP00830.1"/>
    </source>
</evidence>
<dbReference type="PANTHER" id="PTHR43811">
    <property type="entry name" value="FKBP-TYPE PEPTIDYL-PROLYL CIS-TRANS ISOMERASE FKPA"/>
    <property type="match status" value="1"/>
</dbReference>
<reference evidence="9 10" key="1">
    <citation type="submission" date="2020-03" db="EMBL/GenBank/DDBJ databases">
        <authorList>
            <person name="Wang L."/>
            <person name="He N."/>
            <person name="Li Y."/>
            <person name="Fang Y."/>
            <person name="Zhang F."/>
        </authorList>
    </citation>
    <scope>NUCLEOTIDE SEQUENCE [LARGE SCALE GENOMIC DNA]</scope>
    <source>
        <strain evidence="10">hsmgli-8</strain>
    </source>
</reference>
<dbReference type="PROSITE" id="PS50059">
    <property type="entry name" value="FKBP_PPIASE"/>
    <property type="match status" value="1"/>
</dbReference>
<feature type="chain" id="PRO_5047268689" description="Peptidyl-prolyl cis-trans isomerase" evidence="7">
    <location>
        <begin position="19"/>
        <end position="219"/>
    </location>
</feature>
<dbReference type="Gene3D" id="1.10.287.460">
    <property type="entry name" value="Peptidyl-prolyl cis-trans isomerase, FKBP-type, N-terminal domain"/>
    <property type="match status" value="1"/>
</dbReference>
<dbReference type="Pfam" id="PF01346">
    <property type="entry name" value="FKBP_N"/>
    <property type="match status" value="1"/>
</dbReference>
<dbReference type="EMBL" id="JAAVJI010000003">
    <property type="protein sequence ID" value="NJP00830.1"/>
    <property type="molecule type" value="Genomic_DNA"/>
</dbReference>
<dbReference type="EC" id="5.2.1.8" evidence="6"/>
<keyword evidence="4 5" id="KW-0413">Isomerase</keyword>
<protein>
    <recommendedName>
        <fullName evidence="6">Peptidyl-prolyl cis-trans isomerase</fullName>
        <ecNumber evidence="6">5.2.1.8</ecNumber>
    </recommendedName>
</protein>
<dbReference type="Pfam" id="PF00254">
    <property type="entry name" value="FKBP_C"/>
    <property type="match status" value="1"/>
</dbReference>
<dbReference type="InterPro" id="IPR046357">
    <property type="entry name" value="PPIase_dom_sf"/>
</dbReference>
<evidence type="ECO:0000256" key="2">
    <source>
        <dbReference type="ARBA" id="ARBA00006577"/>
    </source>
</evidence>
<name>A0ABX0YBX5_9PSED</name>
<comment type="catalytic activity">
    <reaction evidence="1 5 6">
        <text>[protein]-peptidylproline (omega=180) = [protein]-peptidylproline (omega=0)</text>
        <dbReference type="Rhea" id="RHEA:16237"/>
        <dbReference type="Rhea" id="RHEA-COMP:10747"/>
        <dbReference type="Rhea" id="RHEA-COMP:10748"/>
        <dbReference type="ChEBI" id="CHEBI:83833"/>
        <dbReference type="ChEBI" id="CHEBI:83834"/>
        <dbReference type="EC" id="5.2.1.8"/>
    </reaction>
</comment>
<comment type="caution">
    <text evidence="9">The sequence shown here is derived from an EMBL/GenBank/DDBJ whole genome shotgun (WGS) entry which is preliminary data.</text>
</comment>
<evidence type="ECO:0000256" key="6">
    <source>
        <dbReference type="RuleBase" id="RU003915"/>
    </source>
</evidence>
<dbReference type="InterPro" id="IPR036944">
    <property type="entry name" value="PPIase_FKBP_N_sf"/>
</dbReference>
<dbReference type="RefSeq" id="WP_168083321.1">
    <property type="nucleotide sequence ID" value="NZ_JAAVJI010000003.1"/>
</dbReference>
<proteinExistence type="inferred from homology"/>
<feature type="domain" description="PPIase FKBP-type" evidence="8">
    <location>
        <begin position="135"/>
        <end position="218"/>
    </location>
</feature>
<keyword evidence="10" id="KW-1185">Reference proteome</keyword>
<evidence type="ECO:0000256" key="4">
    <source>
        <dbReference type="ARBA" id="ARBA00023235"/>
    </source>
</evidence>
<accession>A0ABX0YBX5</accession>
<evidence type="ECO:0000256" key="1">
    <source>
        <dbReference type="ARBA" id="ARBA00000971"/>
    </source>
</evidence>
<sequence length="219" mass="23781">MSRFLLLTLCLAAPLSLAEDAPATAHDLGYSLGASIGERLRDDQPGLDIEALVEGLQQSYRDQPLALDKARIRQILADHEAALNPPAQGSTVEAALQAERRFMATERARAGVHELPGGVLYTELTPGQGQKPTASSRVEVVYVGQLPDGTVFDRNDQPQWFRLDSVIEGWKIALEQMPTGARWRVVVPSNLAYGAEGAGELIPPYSPLVFEIELRNLAG</sequence>
<dbReference type="SUPFAM" id="SSF54534">
    <property type="entry name" value="FKBP-like"/>
    <property type="match status" value="1"/>
</dbReference>
<dbReference type="PANTHER" id="PTHR43811:SF23">
    <property type="entry name" value="FKBP-TYPE 22 KDA PEPTIDYL-PROLYL CIS-TRANS ISOMERASE"/>
    <property type="match status" value="1"/>
</dbReference>
<dbReference type="GO" id="GO:0016853">
    <property type="term" value="F:isomerase activity"/>
    <property type="evidence" value="ECO:0007669"/>
    <property type="project" value="UniProtKB-KW"/>
</dbReference>
<keyword evidence="7" id="KW-0732">Signal</keyword>
<dbReference type="InterPro" id="IPR000774">
    <property type="entry name" value="PPIase_FKBP_N"/>
</dbReference>
<organism evidence="9 10">
    <name type="scientific">Pseudomonas quercus</name>
    <dbReference type="NCBI Taxonomy" id="2722792"/>
    <lineage>
        <taxon>Bacteria</taxon>
        <taxon>Pseudomonadati</taxon>
        <taxon>Pseudomonadota</taxon>
        <taxon>Gammaproteobacteria</taxon>
        <taxon>Pseudomonadales</taxon>
        <taxon>Pseudomonadaceae</taxon>
        <taxon>Pseudomonas</taxon>
    </lineage>
</organism>
<evidence type="ECO:0000256" key="3">
    <source>
        <dbReference type="ARBA" id="ARBA00023110"/>
    </source>
</evidence>
<dbReference type="Gene3D" id="3.10.50.40">
    <property type="match status" value="1"/>
</dbReference>
<evidence type="ECO:0000256" key="5">
    <source>
        <dbReference type="PROSITE-ProRule" id="PRU00277"/>
    </source>
</evidence>
<keyword evidence="3 5" id="KW-0697">Rotamase</keyword>
<dbReference type="InterPro" id="IPR001179">
    <property type="entry name" value="PPIase_FKBP_dom"/>
</dbReference>
<evidence type="ECO:0000256" key="7">
    <source>
        <dbReference type="SAM" id="SignalP"/>
    </source>
</evidence>
<evidence type="ECO:0000313" key="10">
    <source>
        <dbReference type="Proteomes" id="UP000746535"/>
    </source>
</evidence>
<gene>
    <name evidence="9" type="ORF">HBH25_08140</name>
</gene>
<evidence type="ECO:0000259" key="8">
    <source>
        <dbReference type="PROSITE" id="PS50059"/>
    </source>
</evidence>
<dbReference type="Proteomes" id="UP000746535">
    <property type="component" value="Unassembled WGS sequence"/>
</dbReference>